<evidence type="ECO:0000313" key="2">
    <source>
        <dbReference type="Proteomes" id="UP001501116"/>
    </source>
</evidence>
<dbReference type="RefSeq" id="WP_344417413.1">
    <property type="nucleotide sequence ID" value="NZ_BAAANN010000009.1"/>
</dbReference>
<protein>
    <submittedName>
        <fullName evidence="1">Uncharacterized protein</fullName>
    </submittedName>
</protein>
<accession>A0ABN2QP25</accession>
<sequence length="49" mass="5720">MLRTWIRQNLPRRFALRGFTEDEYGTDCELLAWDLGFEATPSLSLSMPD</sequence>
<reference evidence="1 2" key="1">
    <citation type="journal article" date="2019" name="Int. J. Syst. Evol. Microbiol.">
        <title>The Global Catalogue of Microorganisms (GCM) 10K type strain sequencing project: providing services to taxonomists for standard genome sequencing and annotation.</title>
        <authorList>
            <consortium name="The Broad Institute Genomics Platform"/>
            <consortium name="The Broad Institute Genome Sequencing Center for Infectious Disease"/>
            <person name="Wu L."/>
            <person name="Ma J."/>
        </authorList>
    </citation>
    <scope>NUCLEOTIDE SEQUENCE [LARGE SCALE GENOMIC DNA]</scope>
    <source>
        <strain evidence="1 2">JCM 14545</strain>
    </source>
</reference>
<dbReference type="Proteomes" id="UP001501116">
    <property type="component" value="Unassembled WGS sequence"/>
</dbReference>
<proteinExistence type="predicted"/>
<name>A0ABN2QP25_9PSEU</name>
<evidence type="ECO:0000313" key="1">
    <source>
        <dbReference type="EMBL" id="GAA1955785.1"/>
    </source>
</evidence>
<organism evidence="1 2">
    <name type="scientific">Amycolatopsis minnesotensis</name>
    <dbReference type="NCBI Taxonomy" id="337894"/>
    <lineage>
        <taxon>Bacteria</taxon>
        <taxon>Bacillati</taxon>
        <taxon>Actinomycetota</taxon>
        <taxon>Actinomycetes</taxon>
        <taxon>Pseudonocardiales</taxon>
        <taxon>Pseudonocardiaceae</taxon>
        <taxon>Amycolatopsis</taxon>
    </lineage>
</organism>
<comment type="caution">
    <text evidence="1">The sequence shown here is derived from an EMBL/GenBank/DDBJ whole genome shotgun (WGS) entry which is preliminary data.</text>
</comment>
<dbReference type="EMBL" id="BAAANN010000009">
    <property type="protein sequence ID" value="GAA1955785.1"/>
    <property type="molecule type" value="Genomic_DNA"/>
</dbReference>
<keyword evidence="2" id="KW-1185">Reference proteome</keyword>
<gene>
    <name evidence="1" type="ORF">GCM10009754_26940</name>
</gene>